<proteinExistence type="predicted"/>
<reference evidence="2" key="1">
    <citation type="submission" date="2016-11" db="UniProtKB">
        <authorList>
            <consortium name="WormBaseParasite"/>
        </authorList>
    </citation>
    <scope>IDENTIFICATION</scope>
</reference>
<evidence type="ECO:0000313" key="1">
    <source>
        <dbReference type="Proteomes" id="UP000095281"/>
    </source>
</evidence>
<name>A0A1I8B1D6_MELHA</name>
<protein>
    <submittedName>
        <fullName evidence="2">Ovule protein</fullName>
    </submittedName>
</protein>
<accession>A0A1I8B1D6</accession>
<dbReference type="WBParaSite" id="MhA1_Contig1226.frz3.gene1">
    <property type="protein sequence ID" value="MhA1_Contig1226.frz3.gene1"/>
    <property type="gene ID" value="MhA1_Contig1226.frz3.gene1"/>
</dbReference>
<dbReference type="Proteomes" id="UP000095281">
    <property type="component" value="Unplaced"/>
</dbReference>
<sequence length="101" mass="11836">MEFHLMEEVGEERLLELENEGLWSKGKKLQVEEAFFGDTTAYRSRLSHVNQLLILLLHNGVSPEWRRWARSVCLELEMKVVEQGKKLQVEEASLVIQQLQE</sequence>
<keyword evidence="1" id="KW-1185">Reference proteome</keyword>
<organism evidence="1 2">
    <name type="scientific">Meloidogyne hapla</name>
    <name type="common">Root-knot nematode worm</name>
    <dbReference type="NCBI Taxonomy" id="6305"/>
    <lineage>
        <taxon>Eukaryota</taxon>
        <taxon>Metazoa</taxon>
        <taxon>Ecdysozoa</taxon>
        <taxon>Nematoda</taxon>
        <taxon>Chromadorea</taxon>
        <taxon>Rhabditida</taxon>
        <taxon>Tylenchina</taxon>
        <taxon>Tylenchomorpha</taxon>
        <taxon>Tylenchoidea</taxon>
        <taxon>Meloidogynidae</taxon>
        <taxon>Meloidogyninae</taxon>
        <taxon>Meloidogyne</taxon>
    </lineage>
</organism>
<dbReference type="AlphaFoldDB" id="A0A1I8B1D6"/>
<evidence type="ECO:0000313" key="2">
    <source>
        <dbReference type="WBParaSite" id="MhA1_Contig1226.frz3.gene1"/>
    </source>
</evidence>